<feature type="transmembrane region" description="Helical" evidence="5">
    <location>
        <begin position="79"/>
        <end position="99"/>
    </location>
</feature>
<dbReference type="Proteomes" id="UP000471633">
    <property type="component" value="Unassembled WGS sequence"/>
</dbReference>
<dbReference type="KEGG" id="shx:MS3_00010865"/>
<feature type="transmembrane region" description="Helical" evidence="5">
    <location>
        <begin position="111"/>
        <end position="130"/>
    </location>
</feature>
<dbReference type="PANTHER" id="PTHR13531:SF6">
    <property type="entry name" value="TMEM (HUMAN TRANSMEMBRANE PROTEIN) HOMOLOG"/>
    <property type="match status" value="1"/>
</dbReference>
<evidence type="ECO:0000256" key="4">
    <source>
        <dbReference type="ARBA" id="ARBA00023136"/>
    </source>
</evidence>
<dbReference type="GO" id="GO:0035869">
    <property type="term" value="C:ciliary transition zone"/>
    <property type="evidence" value="ECO:0007669"/>
    <property type="project" value="TreeGrafter"/>
</dbReference>
<organism evidence="6 7">
    <name type="scientific">Schistosoma haematobium</name>
    <name type="common">Blood fluke</name>
    <dbReference type="NCBI Taxonomy" id="6185"/>
    <lineage>
        <taxon>Eukaryota</taxon>
        <taxon>Metazoa</taxon>
        <taxon>Spiralia</taxon>
        <taxon>Lophotrochozoa</taxon>
        <taxon>Platyhelminthes</taxon>
        <taxon>Trematoda</taxon>
        <taxon>Digenea</taxon>
        <taxon>Strigeidida</taxon>
        <taxon>Schistosomatoidea</taxon>
        <taxon>Schistosomatidae</taxon>
        <taxon>Schistosoma</taxon>
    </lineage>
</organism>
<keyword evidence="7" id="KW-1185">Reference proteome</keyword>
<dbReference type="Pfam" id="PF09799">
    <property type="entry name" value="Transmemb_17"/>
    <property type="match status" value="1"/>
</dbReference>
<comment type="caution">
    <text evidence="6">The sequence shown here is derived from an EMBL/GenBank/DDBJ whole genome shotgun (WGS) entry which is preliminary data.</text>
</comment>
<evidence type="ECO:0000313" key="7">
    <source>
        <dbReference type="Proteomes" id="UP000471633"/>
    </source>
</evidence>
<gene>
    <name evidence="6" type="primary">TMEM17</name>
    <name evidence="6" type="ORF">MS3_00010865</name>
</gene>
<dbReference type="InterPro" id="IPR019184">
    <property type="entry name" value="Uncharacterised_TM-17"/>
</dbReference>
<reference evidence="6" key="2">
    <citation type="journal article" date="2019" name="Gigascience">
        <title>High-quality Schistosoma haematobium genome achieved by single-molecule and long-range sequencing.</title>
        <authorList>
            <person name="Stroehlein A.J."/>
            <person name="Korhonen P.K."/>
            <person name="Chong T.M."/>
            <person name="Lim Y.L."/>
            <person name="Chan K.G."/>
            <person name="Webster B."/>
            <person name="Rollinson D."/>
            <person name="Brindley P.J."/>
            <person name="Gasser R.B."/>
            <person name="Young N.D."/>
        </authorList>
    </citation>
    <scope>NUCLEOTIDE SEQUENCE</scope>
</reference>
<dbReference type="EMBL" id="AMPZ03000005">
    <property type="protein sequence ID" value="KAH9582362.1"/>
    <property type="molecule type" value="Genomic_DNA"/>
</dbReference>
<dbReference type="AlphaFoldDB" id="A0A922LG65"/>
<proteinExistence type="predicted"/>
<feature type="transmembrane region" description="Helical" evidence="5">
    <location>
        <begin position="142"/>
        <end position="162"/>
    </location>
</feature>
<feature type="transmembrane region" description="Helical" evidence="5">
    <location>
        <begin position="46"/>
        <end position="67"/>
    </location>
</feature>
<evidence type="ECO:0000256" key="2">
    <source>
        <dbReference type="ARBA" id="ARBA00022692"/>
    </source>
</evidence>
<evidence type="ECO:0000256" key="1">
    <source>
        <dbReference type="ARBA" id="ARBA00004141"/>
    </source>
</evidence>
<comment type="subcellular location">
    <subcellularLocation>
        <location evidence="1">Membrane</location>
        <topology evidence="1">Multi-pass membrane protein</topology>
    </subcellularLocation>
</comment>
<protein>
    <submittedName>
        <fullName evidence="6">Transmembrane protein 17</fullName>
    </submittedName>
</protein>
<keyword evidence="2 5" id="KW-0812">Transmembrane</keyword>
<dbReference type="GO" id="GO:0016020">
    <property type="term" value="C:membrane"/>
    <property type="evidence" value="ECO:0007669"/>
    <property type="project" value="UniProtKB-SubCell"/>
</dbReference>
<dbReference type="RefSeq" id="XP_051065902.1">
    <property type="nucleotide sequence ID" value="XM_051219274.1"/>
</dbReference>
<dbReference type="PANTHER" id="PTHR13531">
    <property type="entry name" value="GEO07735P1-RELATED-RELATED"/>
    <property type="match status" value="1"/>
</dbReference>
<keyword evidence="3 5" id="KW-1133">Transmembrane helix</keyword>
<accession>A0A922LG65</accession>
<name>A0A922LG65_SCHHA</name>
<keyword evidence="4 5" id="KW-0472">Membrane</keyword>
<dbReference type="CTD" id="200728"/>
<evidence type="ECO:0000256" key="3">
    <source>
        <dbReference type="ARBA" id="ARBA00022989"/>
    </source>
</evidence>
<reference evidence="6" key="4">
    <citation type="journal article" date="2022" name="PLoS Pathog.">
        <title>Chromosome-level genome of Schistosoma haematobium underpins genome-wide explorations of molecular variation.</title>
        <authorList>
            <person name="Stroehlein A.J."/>
            <person name="Korhonen P.K."/>
            <person name="Lee V.V."/>
            <person name="Ralph S.A."/>
            <person name="Mentink-Kane M."/>
            <person name="You H."/>
            <person name="McManus D.P."/>
            <person name="Tchuente L.T."/>
            <person name="Stothard J.R."/>
            <person name="Kaur P."/>
            <person name="Dudchenko O."/>
            <person name="Aiden E.L."/>
            <person name="Yang B."/>
            <person name="Yang H."/>
            <person name="Emery A.M."/>
            <person name="Webster B.L."/>
            <person name="Brindley P.J."/>
            <person name="Rollinson D."/>
            <person name="Chang B.C.H."/>
            <person name="Gasser R.B."/>
            <person name="Young N.D."/>
        </authorList>
    </citation>
    <scope>NUCLEOTIDE SEQUENCE</scope>
</reference>
<evidence type="ECO:0000313" key="6">
    <source>
        <dbReference type="EMBL" id="KAH9582362.1"/>
    </source>
</evidence>
<reference evidence="6" key="3">
    <citation type="submission" date="2021-06" db="EMBL/GenBank/DDBJ databases">
        <title>Chromosome-level genome assembly for S. haematobium.</title>
        <authorList>
            <person name="Stroehlein A.J."/>
        </authorList>
    </citation>
    <scope>NUCLEOTIDE SEQUENCE</scope>
</reference>
<dbReference type="GeneID" id="24597038"/>
<sequence length="194" mass="22718">MPKKAKRALKSIADYLFLSKSAHGSIYSKNRHKEFEYVTNLPLQMLFYFNSLYSPFWFIGTLMTLIIEFEYLDPVYKVINTAVFVLYSVLEGLRLYLGYAGNLMELVPELAGSWLLTVLIQLPAISFMLFNCDMIISSFERTIHTIEFIMVVFESLVGFFVLKLMVQMQALKFHSHLRSRKIENFENKSLEYQM</sequence>
<dbReference type="GO" id="GO:1905515">
    <property type="term" value="P:non-motile cilium assembly"/>
    <property type="evidence" value="ECO:0007669"/>
    <property type="project" value="TreeGrafter"/>
</dbReference>
<reference evidence="6" key="1">
    <citation type="journal article" date="2012" name="Nat. Genet.">
        <title>Whole-genome sequence of Schistosoma haematobium.</title>
        <authorList>
            <person name="Young N.D."/>
            <person name="Jex A.R."/>
            <person name="Li B."/>
            <person name="Liu S."/>
            <person name="Yang L."/>
            <person name="Xiong Z."/>
            <person name="Li Y."/>
            <person name="Cantacessi C."/>
            <person name="Hall R.S."/>
            <person name="Xu X."/>
            <person name="Chen F."/>
            <person name="Wu X."/>
            <person name="Zerlotini A."/>
            <person name="Oliveira G."/>
            <person name="Hofmann A."/>
            <person name="Zhang G."/>
            <person name="Fang X."/>
            <person name="Kang Y."/>
            <person name="Campbell B.E."/>
            <person name="Loukas A."/>
            <person name="Ranganathan S."/>
            <person name="Rollinson D."/>
            <person name="Rinaldi G."/>
            <person name="Brindley P.J."/>
            <person name="Yang H."/>
            <person name="Wang J."/>
            <person name="Wang J."/>
            <person name="Gasser R.B."/>
        </authorList>
    </citation>
    <scope>NUCLEOTIDE SEQUENCE</scope>
</reference>
<evidence type="ECO:0000256" key="5">
    <source>
        <dbReference type="SAM" id="Phobius"/>
    </source>
</evidence>